<accession>A0A6J3QCJ0</accession>
<evidence type="ECO:0000256" key="8">
    <source>
        <dbReference type="ARBA" id="ARBA00023136"/>
    </source>
</evidence>
<keyword evidence="7" id="KW-0297">G-protein coupled receptor</keyword>
<keyword evidence="8 11" id="KW-0472">Membrane</keyword>
<dbReference type="OrthoDB" id="6151005at2759"/>
<evidence type="ECO:0000256" key="4">
    <source>
        <dbReference type="ARBA" id="ARBA00022692"/>
    </source>
</evidence>
<evidence type="ECO:0000256" key="10">
    <source>
        <dbReference type="ARBA" id="ARBA00023224"/>
    </source>
</evidence>
<keyword evidence="3" id="KW-1003">Cell membrane</keyword>
<dbReference type="RefSeq" id="XP_033699954.1">
    <property type="nucleotide sequence ID" value="XM_033844063.1"/>
</dbReference>
<evidence type="ECO:0000256" key="7">
    <source>
        <dbReference type="ARBA" id="ARBA00023040"/>
    </source>
</evidence>
<dbReference type="Pfam" id="PF13853">
    <property type="entry name" value="7tm_4"/>
    <property type="match status" value="2"/>
</dbReference>
<dbReference type="GO" id="GO:0004984">
    <property type="term" value="F:olfactory receptor activity"/>
    <property type="evidence" value="ECO:0007669"/>
    <property type="project" value="InterPro"/>
</dbReference>
<evidence type="ECO:0000256" key="3">
    <source>
        <dbReference type="ARBA" id="ARBA00022475"/>
    </source>
</evidence>
<dbReference type="GO" id="GO:0005886">
    <property type="term" value="C:plasma membrane"/>
    <property type="evidence" value="ECO:0007669"/>
    <property type="project" value="UniProtKB-SubCell"/>
</dbReference>
<comment type="function">
    <text evidence="1">Putative odorant or sperm cell receptor.</text>
</comment>
<comment type="subcellular location">
    <subcellularLocation>
        <location evidence="2">Cell membrane</location>
        <topology evidence="2">Multi-pass membrane protein</topology>
    </subcellularLocation>
</comment>
<keyword evidence="5" id="KW-0716">Sensory transduction</keyword>
<organism evidence="12 13">
    <name type="scientific">Tursiops truncatus</name>
    <name type="common">Atlantic bottle-nosed dolphin</name>
    <name type="synonym">Delphinus truncatus</name>
    <dbReference type="NCBI Taxonomy" id="9739"/>
    <lineage>
        <taxon>Eukaryota</taxon>
        <taxon>Metazoa</taxon>
        <taxon>Chordata</taxon>
        <taxon>Craniata</taxon>
        <taxon>Vertebrata</taxon>
        <taxon>Euteleostomi</taxon>
        <taxon>Mammalia</taxon>
        <taxon>Eutheria</taxon>
        <taxon>Laurasiatheria</taxon>
        <taxon>Artiodactyla</taxon>
        <taxon>Whippomorpha</taxon>
        <taxon>Cetacea</taxon>
        <taxon>Odontoceti</taxon>
        <taxon>Delphinidae</taxon>
        <taxon>Tursiops</taxon>
    </lineage>
</organism>
<keyword evidence="10" id="KW-0807">Transducer</keyword>
<dbReference type="PRINTS" id="PR00245">
    <property type="entry name" value="OLFACTORYR"/>
</dbReference>
<sequence>MTNLKALLSAAAFLLVYPAAFLGNISIVAAVTLDARLHTPMYSFLKHLSLVDICSMSTTLPRALAPGVWGSHETLDLRLRGGGLGQWAPLLCPPLTNTFSLLFCGPNVIDHFCDIPPLLRLACANTAVHDTAGFAASGCVIISCFSLTVLSYVRILATVVQIRSAASPWKAFSRCSSHLATVLLFYGTGSSAYMQPTARYSPQQGRLAAVFYCILMPTLNPLIYSLKNKDMKGSLRKLYLQVPP</sequence>
<keyword evidence="4 11" id="KW-0812">Transmembrane</keyword>
<keyword evidence="12" id="KW-1185">Reference proteome</keyword>
<keyword evidence="5" id="KW-0552">Olfaction</keyword>
<gene>
    <name evidence="13" type="primary">LOC101325151</name>
</gene>
<dbReference type="GO" id="GO:0004930">
    <property type="term" value="F:G protein-coupled receptor activity"/>
    <property type="evidence" value="ECO:0007669"/>
    <property type="project" value="UniProtKB-KW"/>
</dbReference>
<evidence type="ECO:0000256" key="5">
    <source>
        <dbReference type="ARBA" id="ARBA00022725"/>
    </source>
</evidence>
<dbReference type="AlphaFoldDB" id="A0A6J3QCJ0"/>
<evidence type="ECO:0000313" key="12">
    <source>
        <dbReference type="Proteomes" id="UP000245320"/>
    </source>
</evidence>
<feature type="transmembrane region" description="Helical" evidence="11">
    <location>
        <begin position="207"/>
        <end position="226"/>
    </location>
</feature>
<dbReference type="Gene3D" id="1.20.1070.10">
    <property type="entry name" value="Rhodopsin 7-helix transmembrane proteins"/>
    <property type="match status" value="2"/>
</dbReference>
<dbReference type="InParanoid" id="A0A6J3QCJ0"/>
<evidence type="ECO:0000256" key="1">
    <source>
        <dbReference type="ARBA" id="ARBA00003929"/>
    </source>
</evidence>
<reference evidence="13" key="1">
    <citation type="submission" date="2025-08" db="UniProtKB">
        <authorList>
            <consortium name="RefSeq"/>
        </authorList>
    </citation>
    <scope>IDENTIFICATION</scope>
    <source>
        <tissue evidence="13">Spleen</tissue>
    </source>
</reference>
<evidence type="ECO:0000256" key="2">
    <source>
        <dbReference type="ARBA" id="ARBA00004651"/>
    </source>
</evidence>
<keyword evidence="6 11" id="KW-1133">Transmembrane helix</keyword>
<evidence type="ECO:0000256" key="11">
    <source>
        <dbReference type="SAM" id="Phobius"/>
    </source>
</evidence>
<evidence type="ECO:0000256" key="9">
    <source>
        <dbReference type="ARBA" id="ARBA00023170"/>
    </source>
</evidence>
<feature type="transmembrane region" description="Helical" evidence="11">
    <location>
        <begin position="134"/>
        <end position="157"/>
    </location>
</feature>
<evidence type="ECO:0000256" key="6">
    <source>
        <dbReference type="ARBA" id="ARBA00022989"/>
    </source>
</evidence>
<protein>
    <submittedName>
        <fullName evidence="13">Olfactory receptor 24-like</fullName>
    </submittedName>
</protein>
<feature type="transmembrane region" description="Helical" evidence="11">
    <location>
        <begin position="178"/>
        <end position="195"/>
    </location>
</feature>
<dbReference type="InterPro" id="IPR000276">
    <property type="entry name" value="GPCR_Rhodpsn"/>
</dbReference>
<name>A0A6J3QCJ0_TURTR</name>
<dbReference type="InterPro" id="IPR050516">
    <property type="entry name" value="Olfactory_GPCR"/>
</dbReference>
<evidence type="ECO:0000313" key="13">
    <source>
        <dbReference type="RefSeq" id="XP_033699954.1"/>
    </source>
</evidence>
<dbReference type="PANTHER" id="PTHR26452">
    <property type="entry name" value="OLFACTORY RECEPTOR"/>
    <property type="match status" value="1"/>
</dbReference>
<dbReference type="PRINTS" id="PR00237">
    <property type="entry name" value="GPCRRHODOPSN"/>
</dbReference>
<dbReference type="Proteomes" id="UP000245320">
    <property type="component" value="Chromosome 19"/>
</dbReference>
<proteinExistence type="predicted"/>
<dbReference type="InterPro" id="IPR000725">
    <property type="entry name" value="Olfact_rcpt"/>
</dbReference>
<dbReference type="SUPFAM" id="SSF81321">
    <property type="entry name" value="Family A G protein-coupled receptor-like"/>
    <property type="match status" value="1"/>
</dbReference>
<keyword evidence="9" id="KW-0675">Receptor</keyword>